<sequence length="69" mass="7816">MDFQSAMETFAEAWVAANTQTPLTEAAETQVVQAFLDAQMLYVPLRITSTVQPSAHYPFRHLYPYSSVF</sequence>
<gene>
    <name evidence="1" type="ORF">X975_09334</name>
</gene>
<keyword evidence="2" id="KW-1185">Reference proteome</keyword>
<evidence type="ECO:0000313" key="2">
    <source>
        <dbReference type="Proteomes" id="UP000054359"/>
    </source>
</evidence>
<organism evidence="1 2">
    <name type="scientific">Stegodyphus mimosarum</name>
    <name type="common">African social velvet spider</name>
    <dbReference type="NCBI Taxonomy" id="407821"/>
    <lineage>
        <taxon>Eukaryota</taxon>
        <taxon>Metazoa</taxon>
        <taxon>Ecdysozoa</taxon>
        <taxon>Arthropoda</taxon>
        <taxon>Chelicerata</taxon>
        <taxon>Arachnida</taxon>
        <taxon>Araneae</taxon>
        <taxon>Araneomorphae</taxon>
        <taxon>Entelegynae</taxon>
        <taxon>Eresoidea</taxon>
        <taxon>Eresidae</taxon>
        <taxon>Stegodyphus</taxon>
    </lineage>
</organism>
<dbReference type="Proteomes" id="UP000054359">
    <property type="component" value="Unassembled WGS sequence"/>
</dbReference>
<dbReference type="EMBL" id="KK117361">
    <property type="protein sequence ID" value="KFM70255.1"/>
    <property type="molecule type" value="Genomic_DNA"/>
</dbReference>
<dbReference type="AlphaFoldDB" id="A0A087TYR6"/>
<accession>A0A087TYR6</accession>
<evidence type="ECO:0000313" key="1">
    <source>
        <dbReference type="EMBL" id="KFM70255.1"/>
    </source>
</evidence>
<dbReference type="OrthoDB" id="6516205at2759"/>
<feature type="non-terminal residue" evidence="1">
    <location>
        <position position="69"/>
    </location>
</feature>
<proteinExistence type="predicted"/>
<name>A0A087TYR6_STEMI</name>
<protein>
    <submittedName>
        <fullName evidence="1">Uncharacterized protein</fullName>
    </submittedName>
</protein>
<reference evidence="1 2" key="1">
    <citation type="submission" date="2013-11" db="EMBL/GenBank/DDBJ databases">
        <title>Genome sequencing of Stegodyphus mimosarum.</title>
        <authorList>
            <person name="Bechsgaard J."/>
        </authorList>
    </citation>
    <scope>NUCLEOTIDE SEQUENCE [LARGE SCALE GENOMIC DNA]</scope>
</reference>